<keyword evidence="2" id="KW-1185">Reference proteome</keyword>
<organism evidence="1 2">
    <name type="scientific">Solanum commersonii</name>
    <name type="common">Commerson's wild potato</name>
    <name type="synonym">Commerson's nightshade</name>
    <dbReference type="NCBI Taxonomy" id="4109"/>
    <lineage>
        <taxon>Eukaryota</taxon>
        <taxon>Viridiplantae</taxon>
        <taxon>Streptophyta</taxon>
        <taxon>Embryophyta</taxon>
        <taxon>Tracheophyta</taxon>
        <taxon>Spermatophyta</taxon>
        <taxon>Magnoliopsida</taxon>
        <taxon>eudicotyledons</taxon>
        <taxon>Gunneridae</taxon>
        <taxon>Pentapetalae</taxon>
        <taxon>asterids</taxon>
        <taxon>lamiids</taxon>
        <taxon>Solanales</taxon>
        <taxon>Solanaceae</taxon>
        <taxon>Solanoideae</taxon>
        <taxon>Solaneae</taxon>
        <taxon>Solanum</taxon>
    </lineage>
</organism>
<dbReference type="AlphaFoldDB" id="A0A9J6ASX6"/>
<evidence type="ECO:0000313" key="1">
    <source>
        <dbReference type="EMBL" id="KAG5627662.1"/>
    </source>
</evidence>
<sequence length="142" mass="16696">MVFWLAKSATKVQFIEDTATCNNCNSDNLQPSISRYCLTRCVQSESRARSCNAQKSTSNQTQERYELNCNLYRYGNLYRLTYPIPYILSRRKNVTTMRNRNTSWKMGYHLSQDGQINKDIQAKAKKTMYLSRPNQNKRNKTQ</sequence>
<dbReference type="Proteomes" id="UP000824120">
    <property type="component" value="Chromosome 2"/>
</dbReference>
<comment type="caution">
    <text evidence="1">The sequence shown here is derived from an EMBL/GenBank/DDBJ whole genome shotgun (WGS) entry which is preliminary data.</text>
</comment>
<protein>
    <submittedName>
        <fullName evidence="1">Uncharacterized protein</fullName>
    </submittedName>
</protein>
<reference evidence="1 2" key="1">
    <citation type="submission" date="2020-09" db="EMBL/GenBank/DDBJ databases">
        <title>De no assembly of potato wild relative species, Solanum commersonii.</title>
        <authorList>
            <person name="Cho K."/>
        </authorList>
    </citation>
    <scope>NUCLEOTIDE SEQUENCE [LARGE SCALE GENOMIC DNA]</scope>
    <source>
        <strain evidence="1">LZ3.2</strain>
        <tissue evidence="1">Leaf</tissue>
    </source>
</reference>
<gene>
    <name evidence="1" type="ORF">H5410_012880</name>
</gene>
<accession>A0A9J6ASX6</accession>
<name>A0A9J6ASX6_SOLCO</name>
<evidence type="ECO:0000313" key="2">
    <source>
        <dbReference type="Proteomes" id="UP000824120"/>
    </source>
</evidence>
<dbReference type="EMBL" id="JACXVP010000002">
    <property type="protein sequence ID" value="KAG5627662.1"/>
    <property type="molecule type" value="Genomic_DNA"/>
</dbReference>
<proteinExistence type="predicted"/>